<accession>A0A017THA4</accession>
<organism evidence="2 3">
    <name type="scientific">Chondromyces apiculatus DSM 436</name>
    <dbReference type="NCBI Taxonomy" id="1192034"/>
    <lineage>
        <taxon>Bacteria</taxon>
        <taxon>Pseudomonadati</taxon>
        <taxon>Myxococcota</taxon>
        <taxon>Polyangia</taxon>
        <taxon>Polyangiales</taxon>
        <taxon>Polyangiaceae</taxon>
        <taxon>Chondromyces</taxon>
    </lineage>
</organism>
<gene>
    <name evidence="2" type="ORF">CAP_2508</name>
</gene>
<protein>
    <submittedName>
        <fullName evidence="2">Uncharacterized protein</fullName>
    </submittedName>
</protein>
<dbReference type="Proteomes" id="UP000019678">
    <property type="component" value="Unassembled WGS sequence"/>
</dbReference>
<feature type="compositionally biased region" description="Basic and acidic residues" evidence="1">
    <location>
        <begin position="111"/>
        <end position="126"/>
    </location>
</feature>
<evidence type="ECO:0000313" key="2">
    <source>
        <dbReference type="EMBL" id="EYF08648.1"/>
    </source>
</evidence>
<dbReference type="RefSeq" id="WP_044234795.1">
    <property type="nucleotide sequence ID" value="NZ_ASRX01000002.1"/>
</dbReference>
<proteinExistence type="predicted"/>
<evidence type="ECO:0000313" key="3">
    <source>
        <dbReference type="Proteomes" id="UP000019678"/>
    </source>
</evidence>
<comment type="caution">
    <text evidence="2">The sequence shown here is derived from an EMBL/GenBank/DDBJ whole genome shotgun (WGS) entry which is preliminary data.</text>
</comment>
<feature type="region of interest" description="Disordered" evidence="1">
    <location>
        <begin position="102"/>
        <end position="126"/>
    </location>
</feature>
<name>A0A017THA4_9BACT</name>
<feature type="compositionally biased region" description="Basic and acidic residues" evidence="1">
    <location>
        <begin position="45"/>
        <end position="55"/>
    </location>
</feature>
<evidence type="ECO:0000256" key="1">
    <source>
        <dbReference type="SAM" id="MobiDB-lite"/>
    </source>
</evidence>
<dbReference type="OrthoDB" id="5515820at2"/>
<feature type="region of interest" description="Disordered" evidence="1">
    <location>
        <begin position="30"/>
        <end position="83"/>
    </location>
</feature>
<sequence length="126" mass="13905">MATKIEDFLKEKKLDPRRILAASAEIERSRPEDRAIKLAQRKARKSEDKKKEGLAAKKPRSGRPVTQRSLDAAIGGKPLSGPAKTRLLRAVNKLLEQKKQEPVTLHALFDLPKKGGAEKASSEEAS</sequence>
<reference evidence="2 3" key="1">
    <citation type="submission" date="2013-05" db="EMBL/GenBank/DDBJ databases">
        <title>Genome assembly of Chondromyces apiculatus DSM 436.</title>
        <authorList>
            <person name="Sharma G."/>
            <person name="Khatri I."/>
            <person name="Kaur C."/>
            <person name="Mayilraj S."/>
            <person name="Subramanian S."/>
        </authorList>
    </citation>
    <scope>NUCLEOTIDE SEQUENCE [LARGE SCALE GENOMIC DNA]</scope>
    <source>
        <strain evidence="2 3">DSM 436</strain>
    </source>
</reference>
<dbReference type="STRING" id="1192034.CAP_2508"/>
<dbReference type="eggNOG" id="ENOG5030TKK">
    <property type="taxonomic scope" value="Bacteria"/>
</dbReference>
<keyword evidence="3" id="KW-1185">Reference proteome</keyword>
<dbReference type="AlphaFoldDB" id="A0A017THA4"/>
<dbReference type="EMBL" id="ASRX01000002">
    <property type="protein sequence ID" value="EYF08648.1"/>
    <property type="molecule type" value="Genomic_DNA"/>
</dbReference>